<keyword evidence="3" id="KW-1185">Reference proteome</keyword>
<keyword evidence="1" id="KW-0472">Membrane</keyword>
<keyword evidence="1" id="KW-1133">Transmembrane helix</keyword>
<proteinExistence type="predicted"/>
<gene>
    <name evidence="2" type="ORF">LSH36_375g00000</name>
</gene>
<reference evidence="2" key="1">
    <citation type="journal article" date="2023" name="Mol. Biol. Evol.">
        <title>Third-Generation Sequencing Reveals the Adaptive Role of the Epigenome in Three Deep-Sea Polychaetes.</title>
        <authorList>
            <person name="Perez M."/>
            <person name="Aroh O."/>
            <person name="Sun Y."/>
            <person name="Lan Y."/>
            <person name="Juniper S.K."/>
            <person name="Young C.R."/>
            <person name="Angers B."/>
            <person name="Qian P.Y."/>
        </authorList>
    </citation>
    <scope>NUCLEOTIDE SEQUENCE</scope>
    <source>
        <strain evidence="2">P08H-3</strain>
    </source>
</reference>
<evidence type="ECO:0000313" key="3">
    <source>
        <dbReference type="Proteomes" id="UP001208570"/>
    </source>
</evidence>
<dbReference type="Proteomes" id="UP001208570">
    <property type="component" value="Unassembled WGS sequence"/>
</dbReference>
<protein>
    <submittedName>
        <fullName evidence="2">Uncharacterized protein</fullName>
    </submittedName>
</protein>
<organism evidence="2 3">
    <name type="scientific">Paralvinella palmiformis</name>
    <dbReference type="NCBI Taxonomy" id="53620"/>
    <lineage>
        <taxon>Eukaryota</taxon>
        <taxon>Metazoa</taxon>
        <taxon>Spiralia</taxon>
        <taxon>Lophotrochozoa</taxon>
        <taxon>Annelida</taxon>
        <taxon>Polychaeta</taxon>
        <taxon>Sedentaria</taxon>
        <taxon>Canalipalpata</taxon>
        <taxon>Terebellida</taxon>
        <taxon>Terebelliformia</taxon>
        <taxon>Alvinellidae</taxon>
        <taxon>Paralvinella</taxon>
    </lineage>
</organism>
<dbReference type="EMBL" id="JAODUP010000375">
    <property type="protein sequence ID" value="KAK2151097.1"/>
    <property type="molecule type" value="Genomic_DNA"/>
</dbReference>
<comment type="caution">
    <text evidence="2">The sequence shown here is derived from an EMBL/GenBank/DDBJ whole genome shotgun (WGS) entry which is preliminary data.</text>
</comment>
<dbReference type="AlphaFoldDB" id="A0AAD9JE91"/>
<accession>A0AAD9JE91</accession>
<sequence>MHQMNGKKTACRLWRCSRFIFLRTAITTDNWMHISGPNNNYTHLELLLIAVTLNGAVATSFVKQKEINICGEDGVKFDVNILATKTLIVNIQKTPDKRDIVSYDVFYTRQCCRISSLLPECHLNNETYQLTLMTNHYLKYFIPYVTFNSRYLIRVDTQFTDGHILLGKAFYIRTPWCSSPASNWTVCQDNVVDIRKALQPRHNNKEKAKHTNRHQSELYMILIAVGLFGCGIIITIVVLVANEKYHLEDLVREMIVRHWYKCYQNVIKVTKISPSSPKDGTKRIQRLFHEYS</sequence>
<keyword evidence="1" id="KW-0812">Transmembrane</keyword>
<feature type="transmembrane region" description="Helical" evidence="1">
    <location>
        <begin position="218"/>
        <end position="241"/>
    </location>
</feature>
<name>A0AAD9JE91_9ANNE</name>
<evidence type="ECO:0000313" key="2">
    <source>
        <dbReference type="EMBL" id="KAK2151097.1"/>
    </source>
</evidence>
<evidence type="ECO:0000256" key="1">
    <source>
        <dbReference type="SAM" id="Phobius"/>
    </source>
</evidence>